<name>A0A4S4G0F3_9MICO</name>
<accession>A0A4S4G0F3</accession>
<evidence type="ECO:0000256" key="1">
    <source>
        <dbReference type="SAM" id="SignalP"/>
    </source>
</evidence>
<feature type="chain" id="PRO_5020352462" evidence="1">
    <location>
        <begin position="22"/>
        <end position="160"/>
    </location>
</feature>
<dbReference type="AlphaFoldDB" id="A0A4S4G0F3"/>
<sequence>MRMIARAAMIGTLSAFTLALAGCTPSATGYAGLYLDDSNELYGVVHACRSAVTTFTATRSTETAETIGSWSLPNSAGATSMVPLGTRADVAHLIGDQSAAGFAASTPGEADATLVSWVSGERVAALRAGQLLYAAMNSDGTDDDVTDYDGFTKLSCAAFF</sequence>
<organism evidence="2 3">
    <name type="scientific">Orlajensenia flava</name>
    <dbReference type="NCBI Taxonomy" id="2565934"/>
    <lineage>
        <taxon>Bacteria</taxon>
        <taxon>Bacillati</taxon>
        <taxon>Actinomycetota</taxon>
        <taxon>Actinomycetes</taxon>
        <taxon>Micrococcales</taxon>
        <taxon>Microbacteriaceae</taxon>
        <taxon>Orlajensenia</taxon>
    </lineage>
</organism>
<keyword evidence="3" id="KW-1185">Reference proteome</keyword>
<gene>
    <name evidence="2" type="ORF">E6C70_00775</name>
</gene>
<evidence type="ECO:0000313" key="2">
    <source>
        <dbReference type="EMBL" id="THG36111.1"/>
    </source>
</evidence>
<comment type="caution">
    <text evidence="2">The sequence shown here is derived from an EMBL/GenBank/DDBJ whole genome shotgun (WGS) entry which is preliminary data.</text>
</comment>
<evidence type="ECO:0000313" key="3">
    <source>
        <dbReference type="Proteomes" id="UP000307380"/>
    </source>
</evidence>
<feature type="signal peptide" evidence="1">
    <location>
        <begin position="1"/>
        <end position="21"/>
    </location>
</feature>
<dbReference type="EMBL" id="SSSN01000002">
    <property type="protein sequence ID" value="THG36111.1"/>
    <property type="molecule type" value="Genomic_DNA"/>
</dbReference>
<reference evidence="2 3" key="1">
    <citation type="submission" date="2019-04" db="EMBL/GenBank/DDBJ databases">
        <authorList>
            <person name="Jiang L."/>
        </authorList>
    </citation>
    <scope>NUCLEOTIDE SEQUENCE [LARGE SCALE GENOMIC DNA]</scope>
    <source>
        <strain evidence="2 3">YIM 131861</strain>
    </source>
</reference>
<protein>
    <submittedName>
        <fullName evidence="2">Uncharacterized protein</fullName>
    </submittedName>
</protein>
<dbReference type="PROSITE" id="PS51257">
    <property type="entry name" value="PROKAR_LIPOPROTEIN"/>
    <property type="match status" value="1"/>
</dbReference>
<dbReference type="RefSeq" id="WP_136421320.1">
    <property type="nucleotide sequence ID" value="NZ_SSSN01000002.1"/>
</dbReference>
<proteinExistence type="predicted"/>
<keyword evidence="1" id="KW-0732">Signal</keyword>
<dbReference type="Proteomes" id="UP000307380">
    <property type="component" value="Unassembled WGS sequence"/>
</dbReference>